<keyword evidence="7" id="KW-1185">Reference proteome</keyword>
<dbReference type="SMART" id="SM00382">
    <property type="entry name" value="AAA"/>
    <property type="match status" value="1"/>
</dbReference>
<evidence type="ECO:0000256" key="3">
    <source>
        <dbReference type="ARBA" id="ARBA00022741"/>
    </source>
</evidence>
<dbReference type="InterPro" id="IPR050683">
    <property type="entry name" value="Bact_Polysacc_Export_ATP-bd"/>
</dbReference>
<dbReference type="PROSITE" id="PS50893">
    <property type="entry name" value="ABC_TRANSPORTER_2"/>
    <property type="match status" value="1"/>
</dbReference>
<gene>
    <name evidence="6" type="ORF">HDG69_002019</name>
</gene>
<evidence type="ECO:0000256" key="2">
    <source>
        <dbReference type="ARBA" id="ARBA00022448"/>
    </source>
</evidence>
<dbReference type="EMBL" id="JABEZU010000002">
    <property type="protein sequence ID" value="NOV97444.1"/>
    <property type="molecule type" value="Genomic_DNA"/>
</dbReference>
<organism evidence="6 7">
    <name type="scientific">Isoptericola halotolerans</name>
    <dbReference type="NCBI Taxonomy" id="300560"/>
    <lineage>
        <taxon>Bacteria</taxon>
        <taxon>Bacillati</taxon>
        <taxon>Actinomycetota</taxon>
        <taxon>Actinomycetes</taxon>
        <taxon>Micrococcales</taxon>
        <taxon>Promicromonosporaceae</taxon>
        <taxon>Isoptericola</taxon>
    </lineage>
</organism>
<evidence type="ECO:0000256" key="1">
    <source>
        <dbReference type="ARBA" id="ARBA00005417"/>
    </source>
</evidence>
<keyword evidence="3" id="KW-0547">Nucleotide-binding</keyword>
<comment type="caution">
    <text evidence="6">The sequence shown here is derived from an EMBL/GenBank/DDBJ whole genome shotgun (WGS) entry which is preliminary data.</text>
</comment>
<evidence type="ECO:0000259" key="5">
    <source>
        <dbReference type="PROSITE" id="PS50893"/>
    </source>
</evidence>
<evidence type="ECO:0000313" key="7">
    <source>
        <dbReference type="Proteomes" id="UP000757540"/>
    </source>
</evidence>
<evidence type="ECO:0000313" key="6">
    <source>
        <dbReference type="EMBL" id="NOV97444.1"/>
    </source>
</evidence>
<feature type="domain" description="ABC transporter" evidence="5">
    <location>
        <begin position="35"/>
        <end position="256"/>
    </location>
</feature>
<dbReference type="InterPro" id="IPR003593">
    <property type="entry name" value="AAA+_ATPase"/>
</dbReference>
<evidence type="ECO:0000256" key="4">
    <source>
        <dbReference type="ARBA" id="ARBA00022840"/>
    </source>
</evidence>
<accession>A0ABX2A3S2</accession>
<dbReference type="Proteomes" id="UP000757540">
    <property type="component" value="Unassembled WGS sequence"/>
</dbReference>
<dbReference type="GO" id="GO:0005524">
    <property type="term" value="F:ATP binding"/>
    <property type="evidence" value="ECO:0007669"/>
    <property type="project" value="UniProtKB-KW"/>
</dbReference>
<dbReference type="PANTHER" id="PTHR46743">
    <property type="entry name" value="TEICHOIC ACIDS EXPORT ATP-BINDING PROTEIN TAGH"/>
    <property type="match status" value="1"/>
</dbReference>
<dbReference type="RefSeq" id="WP_216645448.1">
    <property type="nucleotide sequence ID" value="NZ_BAAAML010000006.1"/>
</dbReference>
<protein>
    <submittedName>
        <fullName evidence="6">Lipopolysaccharide transport system ATP-binding protein</fullName>
    </submittedName>
</protein>
<name>A0ABX2A3S2_9MICO</name>
<keyword evidence="2" id="KW-0813">Transport</keyword>
<reference evidence="6 7" key="1">
    <citation type="submission" date="2020-05" db="EMBL/GenBank/DDBJ databases">
        <title>Genomic Encyclopedia of Type Strains, Phase III (KMG-III): the genomes of soil and plant-associated and newly described type strains.</title>
        <authorList>
            <person name="Whitman W."/>
        </authorList>
    </citation>
    <scope>NUCLEOTIDE SEQUENCE [LARGE SCALE GENOMIC DNA]</scope>
    <source>
        <strain evidence="6 7">KCTC 19046</strain>
    </source>
</reference>
<keyword evidence="4 6" id="KW-0067">ATP-binding</keyword>
<dbReference type="CDD" id="cd03220">
    <property type="entry name" value="ABC_KpsT_Wzt"/>
    <property type="match status" value="1"/>
</dbReference>
<dbReference type="Pfam" id="PF00005">
    <property type="entry name" value="ABC_tran"/>
    <property type="match status" value="1"/>
</dbReference>
<dbReference type="InterPro" id="IPR003439">
    <property type="entry name" value="ABC_transporter-like_ATP-bd"/>
</dbReference>
<comment type="similarity">
    <text evidence="1">Belongs to the ABC transporter superfamily.</text>
</comment>
<proteinExistence type="inferred from homology"/>
<dbReference type="InterPro" id="IPR015860">
    <property type="entry name" value="ABC_transpr_TagH-like"/>
</dbReference>
<sequence length="404" mass="43630">MSASRSAVSVRGLGKTYRIGRSGHRPTTVVEAVAARLRSPWAKSRFTEFDALTGVDLDVPWGEALGIVGRNGAGKSTLLKLLTRVTAPTRGRIELAGRMGSLLEVGTGFSGELTGRENIYLNGAILGMSRREIRSSFDEIVAFSGVEKFLDTPVKRYSSGMYVRLAFSVAAHLRTEILAIDEVLAVGDAEFQRKSLAKMRDVAKDGRTVLYVSHLVPTVTALCTSAVYLDKGRLTYSGSVDGALDVYRRSFAQFAADQQDPDRRPGTGQLRAGSVVPESDVFDPAETKRFVLGVGSSPDLVGSYFVSVHVNDASGAVVAQCDSRAVGGWYEPSKEQEIQLTLRAPWLKPGRYTVDAFVCQAGVLDAWEGAATFEVLPATPYPEMTLDEATAQAVVLADYDFQGR</sequence>
<dbReference type="PANTHER" id="PTHR46743:SF2">
    <property type="entry name" value="TEICHOIC ACIDS EXPORT ATP-BINDING PROTEIN TAGH"/>
    <property type="match status" value="1"/>
</dbReference>